<comment type="caution">
    <text evidence="2">The sequence shown here is derived from an EMBL/GenBank/DDBJ whole genome shotgun (WGS) entry which is preliminary data.</text>
</comment>
<feature type="region of interest" description="Disordered" evidence="1">
    <location>
        <begin position="40"/>
        <end position="114"/>
    </location>
</feature>
<feature type="compositionally biased region" description="Polar residues" evidence="1">
    <location>
        <begin position="78"/>
        <end position="93"/>
    </location>
</feature>
<sequence>MSTKDGAPVAVTKVQANTFDAFLKKNPETLIYNTEGLTDDGKTVSTASAATGNYTPYRRGKMDDWSDEEKAEHPHFGHQTSVQECTASASSANPVPLVSENADATALKEMEVND</sequence>
<protein>
    <submittedName>
        <fullName evidence="2">Uncharacterized protein</fullName>
    </submittedName>
</protein>
<organism evidence="2 3">
    <name type="scientific">Hypsibius exemplaris</name>
    <name type="common">Freshwater tardigrade</name>
    <dbReference type="NCBI Taxonomy" id="2072580"/>
    <lineage>
        <taxon>Eukaryota</taxon>
        <taxon>Metazoa</taxon>
        <taxon>Ecdysozoa</taxon>
        <taxon>Tardigrada</taxon>
        <taxon>Eutardigrada</taxon>
        <taxon>Parachela</taxon>
        <taxon>Hypsibioidea</taxon>
        <taxon>Hypsibiidae</taxon>
        <taxon>Hypsibius</taxon>
    </lineage>
</organism>
<gene>
    <name evidence="2" type="ORF">BV898_17371</name>
</gene>
<evidence type="ECO:0000313" key="2">
    <source>
        <dbReference type="EMBL" id="OWA52929.1"/>
    </source>
</evidence>
<name>A0A9X6NNI1_HYPEX</name>
<proteinExistence type="predicted"/>
<dbReference type="EMBL" id="MTYJ01000293">
    <property type="protein sequence ID" value="OWA52929.1"/>
    <property type="molecule type" value="Genomic_DNA"/>
</dbReference>
<evidence type="ECO:0000313" key="3">
    <source>
        <dbReference type="Proteomes" id="UP000192578"/>
    </source>
</evidence>
<evidence type="ECO:0000256" key="1">
    <source>
        <dbReference type="SAM" id="MobiDB-lite"/>
    </source>
</evidence>
<dbReference type="AlphaFoldDB" id="A0A9X6NNI1"/>
<dbReference type="Proteomes" id="UP000192578">
    <property type="component" value="Unassembled WGS sequence"/>
</dbReference>
<feature type="compositionally biased region" description="Polar residues" evidence="1">
    <location>
        <begin position="43"/>
        <end position="54"/>
    </location>
</feature>
<keyword evidence="3" id="KW-1185">Reference proteome</keyword>
<reference evidence="3" key="1">
    <citation type="submission" date="2017-01" db="EMBL/GenBank/DDBJ databases">
        <title>Comparative genomics of anhydrobiosis in the tardigrade Hypsibius dujardini.</title>
        <authorList>
            <person name="Yoshida Y."/>
            <person name="Koutsovoulos G."/>
            <person name="Laetsch D."/>
            <person name="Stevens L."/>
            <person name="Kumar S."/>
            <person name="Horikawa D."/>
            <person name="Ishino K."/>
            <person name="Komine S."/>
            <person name="Tomita M."/>
            <person name="Blaxter M."/>
            <person name="Arakawa K."/>
        </authorList>
    </citation>
    <scope>NUCLEOTIDE SEQUENCE [LARGE SCALE GENOMIC DNA]</scope>
    <source>
        <strain evidence="3">Z151</strain>
    </source>
</reference>
<accession>A0A9X6NNI1</accession>
<feature type="compositionally biased region" description="Basic and acidic residues" evidence="1">
    <location>
        <begin position="60"/>
        <end position="75"/>
    </location>
</feature>